<reference evidence="1" key="1">
    <citation type="submission" date="2014-09" db="EMBL/GenBank/DDBJ databases">
        <authorList>
            <person name="Magalhaes I.L.F."/>
            <person name="Oliveira U."/>
            <person name="Santos F.R."/>
            <person name="Vidigal T.H.D.A."/>
            <person name="Brescovit A.D."/>
            <person name="Santos A.J."/>
        </authorList>
    </citation>
    <scope>NUCLEOTIDE SEQUENCE</scope>
    <source>
        <tissue evidence="1">Shoot tissue taken approximately 20 cm above the soil surface</tissue>
    </source>
</reference>
<organism evidence="1">
    <name type="scientific">Arundo donax</name>
    <name type="common">Giant reed</name>
    <name type="synonym">Donax arundinaceus</name>
    <dbReference type="NCBI Taxonomy" id="35708"/>
    <lineage>
        <taxon>Eukaryota</taxon>
        <taxon>Viridiplantae</taxon>
        <taxon>Streptophyta</taxon>
        <taxon>Embryophyta</taxon>
        <taxon>Tracheophyta</taxon>
        <taxon>Spermatophyta</taxon>
        <taxon>Magnoliopsida</taxon>
        <taxon>Liliopsida</taxon>
        <taxon>Poales</taxon>
        <taxon>Poaceae</taxon>
        <taxon>PACMAD clade</taxon>
        <taxon>Arundinoideae</taxon>
        <taxon>Arundineae</taxon>
        <taxon>Arundo</taxon>
    </lineage>
</organism>
<dbReference type="EMBL" id="GBRH01215459">
    <property type="protein sequence ID" value="JAD82436.1"/>
    <property type="molecule type" value="Transcribed_RNA"/>
</dbReference>
<name>A0A0A9D3Q0_ARUDO</name>
<proteinExistence type="predicted"/>
<dbReference type="AlphaFoldDB" id="A0A0A9D3Q0"/>
<protein>
    <submittedName>
        <fullName evidence="1">Uncharacterized protein</fullName>
    </submittedName>
</protein>
<reference evidence="1" key="2">
    <citation type="journal article" date="2015" name="Data Brief">
        <title>Shoot transcriptome of the giant reed, Arundo donax.</title>
        <authorList>
            <person name="Barrero R.A."/>
            <person name="Guerrero F.D."/>
            <person name="Moolhuijzen P."/>
            <person name="Goolsby J.A."/>
            <person name="Tidwell J."/>
            <person name="Bellgard S.E."/>
            <person name="Bellgard M.I."/>
        </authorList>
    </citation>
    <scope>NUCLEOTIDE SEQUENCE</scope>
    <source>
        <tissue evidence="1">Shoot tissue taken approximately 20 cm above the soil surface</tissue>
    </source>
</reference>
<accession>A0A0A9D3Q0</accession>
<evidence type="ECO:0000313" key="1">
    <source>
        <dbReference type="EMBL" id="JAD82436.1"/>
    </source>
</evidence>
<sequence>MHFTLGPLVDQAILADAAVPPVADHIHHGFLHPLLPLLPVLRVPVPRSHGLLPRRRAAPLWVGISRNPSRRRDLLPRAGRRRLLAI</sequence>